<dbReference type="Pfam" id="PF13148">
    <property type="entry name" value="DUF3987"/>
    <property type="match status" value="1"/>
</dbReference>
<name>A0A178MTG3_9PROT</name>
<evidence type="ECO:0000313" key="2">
    <source>
        <dbReference type="Proteomes" id="UP000078428"/>
    </source>
</evidence>
<dbReference type="EMBL" id="LWQT01000044">
    <property type="protein sequence ID" value="OAN52147.1"/>
    <property type="molecule type" value="Genomic_DNA"/>
</dbReference>
<protein>
    <recommendedName>
        <fullName evidence="3">DUF3987 domain-containing protein</fullName>
    </recommendedName>
</protein>
<reference evidence="1 2" key="1">
    <citation type="submission" date="2016-04" db="EMBL/GenBank/DDBJ databases">
        <title>Draft genome sequence of freshwater magnetotactic bacteria Magnetospirillum marisnigri SP-1 and Magnetospirillum moscoviense BB-1.</title>
        <authorList>
            <person name="Koziaeva V."/>
            <person name="Dziuba M.V."/>
            <person name="Ivanov T.M."/>
            <person name="Kuznetsov B."/>
            <person name="Grouzdev D.S."/>
        </authorList>
    </citation>
    <scope>NUCLEOTIDE SEQUENCE [LARGE SCALE GENOMIC DNA]</scope>
    <source>
        <strain evidence="1 2">SP-1</strain>
    </source>
</reference>
<organism evidence="1 2">
    <name type="scientific">Paramagnetospirillum marisnigri</name>
    <dbReference type="NCBI Taxonomy" id="1285242"/>
    <lineage>
        <taxon>Bacteria</taxon>
        <taxon>Pseudomonadati</taxon>
        <taxon>Pseudomonadota</taxon>
        <taxon>Alphaproteobacteria</taxon>
        <taxon>Rhodospirillales</taxon>
        <taxon>Magnetospirillaceae</taxon>
        <taxon>Paramagnetospirillum</taxon>
    </lineage>
</organism>
<evidence type="ECO:0000313" key="1">
    <source>
        <dbReference type="EMBL" id="OAN52147.1"/>
    </source>
</evidence>
<dbReference type="AlphaFoldDB" id="A0A178MTG3"/>
<dbReference type="Proteomes" id="UP000078428">
    <property type="component" value="Unassembled WGS sequence"/>
</dbReference>
<dbReference type="OrthoDB" id="7801487at2"/>
<gene>
    <name evidence="1" type="ORF">A6A04_00080</name>
</gene>
<proteinExistence type="predicted"/>
<comment type="caution">
    <text evidence="1">The sequence shown here is derived from an EMBL/GenBank/DDBJ whole genome shotgun (WGS) entry which is preliminary data.</text>
</comment>
<sequence>MGDAKMRKKTQTKVEKDDPRQLDLIALIEAGGLTGERREALRGILATTATPRTWRGDTIIPPGSLLDRVVDLFARTTDFPLELPAFVVLHSLAAYLLDKGVEARVAGSRVQPDLWSVLLAPSGAGKTKTVSVIERVMPLRLFPEAASAAKFMEALAENNRAAWFQDEWAQTLKRIETQTYCEELREYLLKLHDGKPLARRTVKGSIEINDPALVILGTTVHDTFLDNVSAESMLDGFSQRFGFIVGEADPNRTPDMFPIYRVEESDNLAPLHIAWKAIAALPLHPEYVVSPEAEAAFANGFQHQFQQNREMPSSFFRRVMWRAFKYALVYHVLLGKADPIVDAEDIGWAVRVAAMHLADARRLLDGYRLTELEALIVKAETLQARLGRRPTKRELVSGVRGIRNGAMANFVLEVMTPVMTGNASNVQRVAA</sequence>
<keyword evidence="2" id="KW-1185">Reference proteome</keyword>
<accession>A0A178MTG3</accession>
<evidence type="ECO:0008006" key="3">
    <source>
        <dbReference type="Google" id="ProtNLM"/>
    </source>
</evidence>
<dbReference type="InterPro" id="IPR025048">
    <property type="entry name" value="DUF3987"/>
</dbReference>